<dbReference type="InterPro" id="IPR000953">
    <property type="entry name" value="Chromo/chromo_shadow_dom"/>
</dbReference>
<dbReference type="PROSITE" id="PS50297">
    <property type="entry name" value="ANK_REP_REGION"/>
    <property type="match status" value="2"/>
</dbReference>
<comment type="caution">
    <text evidence="8">The sequence shown here is derived from an EMBL/GenBank/DDBJ whole genome shotgun (WGS) entry which is preliminary data.</text>
</comment>
<dbReference type="AlphaFoldDB" id="A0A812EB36"/>
<dbReference type="InterPro" id="IPR002110">
    <property type="entry name" value="Ankyrin_rpt"/>
</dbReference>
<dbReference type="Gene3D" id="2.40.50.40">
    <property type="match status" value="1"/>
</dbReference>
<dbReference type="CDD" id="cd00024">
    <property type="entry name" value="CD_CSD"/>
    <property type="match status" value="1"/>
</dbReference>
<gene>
    <name evidence="8" type="ORF">SPHA_70115</name>
</gene>
<evidence type="ECO:0000256" key="1">
    <source>
        <dbReference type="ARBA" id="ARBA00004123"/>
    </source>
</evidence>
<keyword evidence="2" id="KW-0677">Repeat</keyword>
<evidence type="ECO:0000256" key="2">
    <source>
        <dbReference type="ARBA" id="ARBA00022737"/>
    </source>
</evidence>
<evidence type="ECO:0000256" key="3">
    <source>
        <dbReference type="ARBA" id="ARBA00023043"/>
    </source>
</evidence>
<dbReference type="PROSITE" id="PS50088">
    <property type="entry name" value="ANK_REPEAT"/>
    <property type="match status" value="2"/>
</dbReference>
<dbReference type="PROSITE" id="PS00598">
    <property type="entry name" value="CHROMO_1"/>
    <property type="match status" value="1"/>
</dbReference>
<dbReference type="SMART" id="SM00248">
    <property type="entry name" value="ANK"/>
    <property type="match status" value="3"/>
</dbReference>
<dbReference type="Gene3D" id="1.25.40.20">
    <property type="entry name" value="Ankyrin repeat-containing domain"/>
    <property type="match status" value="1"/>
</dbReference>
<evidence type="ECO:0000256" key="5">
    <source>
        <dbReference type="PROSITE-ProRule" id="PRU00023"/>
    </source>
</evidence>
<feature type="region of interest" description="Disordered" evidence="6">
    <location>
        <begin position="1"/>
        <end position="33"/>
    </location>
</feature>
<dbReference type="EMBL" id="CAHIKZ030005126">
    <property type="protein sequence ID" value="CAE1319827.1"/>
    <property type="molecule type" value="Genomic_DNA"/>
</dbReference>
<reference evidence="8" key="1">
    <citation type="submission" date="2021-01" db="EMBL/GenBank/DDBJ databases">
        <authorList>
            <person name="Li R."/>
            <person name="Bekaert M."/>
        </authorList>
    </citation>
    <scope>NUCLEOTIDE SEQUENCE</scope>
    <source>
        <strain evidence="8">Farmed</strain>
    </source>
</reference>
<evidence type="ECO:0000256" key="4">
    <source>
        <dbReference type="ARBA" id="ARBA00023242"/>
    </source>
</evidence>
<dbReference type="InterPro" id="IPR023780">
    <property type="entry name" value="Chromo_domain"/>
</dbReference>
<organism evidence="8 9">
    <name type="scientific">Acanthosepion pharaonis</name>
    <name type="common">Pharaoh cuttlefish</name>
    <name type="synonym">Sepia pharaonis</name>
    <dbReference type="NCBI Taxonomy" id="158019"/>
    <lineage>
        <taxon>Eukaryota</taxon>
        <taxon>Metazoa</taxon>
        <taxon>Spiralia</taxon>
        <taxon>Lophotrochozoa</taxon>
        <taxon>Mollusca</taxon>
        <taxon>Cephalopoda</taxon>
        <taxon>Coleoidea</taxon>
        <taxon>Decapodiformes</taxon>
        <taxon>Sepiida</taxon>
        <taxon>Sepiina</taxon>
        <taxon>Sepiidae</taxon>
        <taxon>Acanthosepion</taxon>
    </lineage>
</organism>
<dbReference type="PROSITE" id="PS50013">
    <property type="entry name" value="CHROMO_2"/>
    <property type="match status" value="1"/>
</dbReference>
<accession>A0A812EB36</accession>
<keyword evidence="9" id="KW-1185">Reference proteome</keyword>
<dbReference type="Pfam" id="PF00023">
    <property type="entry name" value="Ank"/>
    <property type="match status" value="1"/>
</dbReference>
<dbReference type="SUPFAM" id="SSF54160">
    <property type="entry name" value="Chromo domain-like"/>
    <property type="match status" value="1"/>
</dbReference>
<keyword evidence="3 5" id="KW-0040">ANK repeat</keyword>
<dbReference type="SUPFAM" id="SSF48403">
    <property type="entry name" value="Ankyrin repeat"/>
    <property type="match status" value="1"/>
</dbReference>
<feature type="repeat" description="ANK" evidence="5">
    <location>
        <begin position="613"/>
        <end position="645"/>
    </location>
</feature>
<dbReference type="InterPro" id="IPR023779">
    <property type="entry name" value="Chromodomain_CS"/>
</dbReference>
<sequence length="937" mass="104400">MAEEKEGVTTASSEQKTREMDGKKNYGRRKLPSDTIRESEEFFEVDKIVGMTKINGKERYKVRWVGYPASNDTWEPRENLLPCIEMVEDFERDRQRLKKRRAEERRIRKSQRHDPLAMMEGRLLPGTPLPDGKILSTATTTTTTTPTPTSSLTTASYGNGCRQPNSKDSPPSLQQVDCAVNEGTESDQSSKSQIALSLSGNNAGHHPPTHTTDYWPQIMAFKIITSLSDTSSQNCDCDNKSSPSSSPSSALRLQNLKDPTHSLAKKRRTRLRPNRNIVISYSSKRKKTKFQNIRTSPKKTMRSTMNLLPPEKSNCNIFAMGESSVDSGVSSLRTETETEMDSNSPGLESIASTVSVSRSMTPQDTGSVCLLEEDPVNSELVLMPLETSAISSCQLVLPCDIGTELKTPTDEKSGVDTRCSTKIKPCSSTPETCPETNSEIKQTIHLSQMSGYTLSDQSFGSYSNSNKASLGNPTRWEISALLKLQNPLNSIRNKIVRNFFDNCTAEELTNFCSCSSRLDRSRNIESSTPTSVKKARLSNNVIQISKDEFVQAVLAGDYERLKSALRGDRSHYDLESPNVDGYTLIMQSILRGFSDITLLLALAGAQLDKSLSSGETALMLACTRGEVAAVEVLVKLGANLEKYTSNKETALIKSIYSGNLQIVKLLLDHGANMGFQNRDNFNVLDLVCANPSLQGMQAILTMYHDKFMTQMKDCINVWLKGEHQLVEEVFPTQCMALSKGRKIQISFRHYQQECEHYEGYLLFLVHVNDIGALHIGCRLKGESVVTNVYLNGGSEKQVSLPSKFVTSFRNLKHGDNTLRIETKPDARMTLLIFSPSSSFSLSLSLSLFFFFFFFPASPPLLQSNLRPYNHNCYWLLNGHLGTSPHSLHQRENGPTLSVYLASLKKLTLSPCQVPKPSAHLLFKQHLFLSFFLICSLL</sequence>
<evidence type="ECO:0000256" key="6">
    <source>
        <dbReference type="SAM" id="MobiDB-lite"/>
    </source>
</evidence>
<feature type="compositionally biased region" description="Basic and acidic residues" evidence="6">
    <location>
        <begin position="15"/>
        <end position="24"/>
    </location>
</feature>
<dbReference type="OrthoDB" id="10071877at2759"/>
<feature type="region of interest" description="Disordered" evidence="6">
    <location>
        <begin position="232"/>
        <end position="273"/>
    </location>
</feature>
<proteinExistence type="predicted"/>
<feature type="region of interest" description="Disordered" evidence="6">
    <location>
        <begin position="121"/>
        <end position="213"/>
    </location>
</feature>
<feature type="compositionally biased region" description="Basic residues" evidence="6">
    <location>
        <begin position="263"/>
        <end position="273"/>
    </location>
</feature>
<evidence type="ECO:0000259" key="7">
    <source>
        <dbReference type="PROSITE" id="PS50013"/>
    </source>
</evidence>
<feature type="compositionally biased region" description="Polar residues" evidence="6">
    <location>
        <begin position="162"/>
        <end position="175"/>
    </location>
</feature>
<evidence type="ECO:0000313" key="9">
    <source>
        <dbReference type="Proteomes" id="UP000597762"/>
    </source>
</evidence>
<keyword evidence="4" id="KW-0539">Nucleus</keyword>
<feature type="repeat" description="ANK" evidence="5">
    <location>
        <begin position="646"/>
        <end position="678"/>
    </location>
</feature>
<feature type="compositionally biased region" description="Low complexity" evidence="6">
    <location>
        <begin position="135"/>
        <end position="156"/>
    </location>
</feature>
<feature type="compositionally biased region" description="Polar residues" evidence="6">
    <location>
        <begin position="186"/>
        <end position="202"/>
    </location>
</feature>
<dbReference type="InterPro" id="IPR016197">
    <property type="entry name" value="Chromo-like_dom_sf"/>
</dbReference>
<comment type="subcellular location">
    <subcellularLocation>
        <location evidence="1">Nucleus</location>
    </subcellularLocation>
</comment>
<dbReference type="Pfam" id="PF00385">
    <property type="entry name" value="Chromo"/>
    <property type="match status" value="1"/>
</dbReference>
<dbReference type="PANTHER" id="PTHR24126">
    <property type="entry name" value="ANKYRIN REPEAT, PH AND SEC7 DOMAIN CONTAINING PROTEIN SECG-RELATED"/>
    <property type="match status" value="1"/>
</dbReference>
<dbReference type="Pfam" id="PF12796">
    <property type="entry name" value="Ank_2"/>
    <property type="match status" value="1"/>
</dbReference>
<dbReference type="InterPro" id="IPR036770">
    <property type="entry name" value="Ankyrin_rpt-contain_sf"/>
</dbReference>
<feature type="domain" description="Chromo" evidence="7">
    <location>
        <begin position="43"/>
        <end position="102"/>
    </location>
</feature>
<dbReference type="Proteomes" id="UP000597762">
    <property type="component" value="Unassembled WGS sequence"/>
</dbReference>
<dbReference type="GO" id="GO:0005634">
    <property type="term" value="C:nucleus"/>
    <property type="evidence" value="ECO:0007669"/>
    <property type="project" value="UniProtKB-SubCell"/>
</dbReference>
<protein>
    <recommendedName>
        <fullName evidence="7">Chromo domain-containing protein</fullName>
    </recommendedName>
</protein>
<name>A0A812EB36_ACAPH</name>
<evidence type="ECO:0000313" key="8">
    <source>
        <dbReference type="EMBL" id="CAE1319827.1"/>
    </source>
</evidence>
<dbReference type="SMART" id="SM00298">
    <property type="entry name" value="CHROMO"/>
    <property type="match status" value="1"/>
</dbReference>